<dbReference type="AlphaFoldDB" id="A0A9D9EL79"/>
<gene>
    <name evidence="3" type="ORF">IAC29_07850</name>
</gene>
<dbReference type="SMART" id="SM00287">
    <property type="entry name" value="SH3b"/>
    <property type="match status" value="1"/>
</dbReference>
<keyword evidence="1" id="KW-0812">Transmembrane</keyword>
<dbReference type="InterPro" id="IPR003646">
    <property type="entry name" value="SH3-like_bac-type"/>
</dbReference>
<comment type="caution">
    <text evidence="3">The sequence shown here is derived from an EMBL/GenBank/DDBJ whole genome shotgun (WGS) entry which is preliminary data.</text>
</comment>
<evidence type="ECO:0000259" key="2">
    <source>
        <dbReference type="PROSITE" id="PS51781"/>
    </source>
</evidence>
<sequence>MAFDQYGQIIRRAPRPIPIQENTSYAPYQAAAQTGGYTYYRYSLWDRFSNFITGIGNWIAGSVENIVTVLTYILIAALCIGFIYSLTSLGWFWGIVVGIFTAGIAYYVGMAIVAVSSVVFYLVLAVLRYIFYSGTTFLVTLALAATITGFCLYQVADSRSAHPANTETQYVARQSTKYRCTSASVLNIRSAPNTSSKVLGTLKRGETVDVFEISDGFALIEYNGQDAYVSTKFISRIE</sequence>
<dbReference type="PROSITE" id="PS51781">
    <property type="entry name" value="SH3B"/>
    <property type="match status" value="1"/>
</dbReference>
<dbReference type="PANTHER" id="PTHR34408:SF2">
    <property type="entry name" value="CELL WALL-BINDING PROTEIN YWSB"/>
    <property type="match status" value="1"/>
</dbReference>
<keyword evidence="1" id="KW-0472">Membrane</keyword>
<dbReference type="PANTHER" id="PTHR34408">
    <property type="entry name" value="FAMILY PROTEIN, PUTATIVE-RELATED"/>
    <property type="match status" value="1"/>
</dbReference>
<dbReference type="Gene3D" id="2.30.30.40">
    <property type="entry name" value="SH3 Domains"/>
    <property type="match status" value="1"/>
</dbReference>
<reference evidence="3" key="1">
    <citation type="submission" date="2020-10" db="EMBL/GenBank/DDBJ databases">
        <authorList>
            <person name="Gilroy R."/>
        </authorList>
    </citation>
    <scope>NUCLEOTIDE SEQUENCE</scope>
    <source>
        <strain evidence="3">20514</strain>
    </source>
</reference>
<protein>
    <submittedName>
        <fullName evidence="3">SH3 domain-containing protein</fullName>
    </submittedName>
</protein>
<organism evidence="3 4">
    <name type="scientific">Candidatus Cryptobacteroides merdigallinarum</name>
    <dbReference type="NCBI Taxonomy" id="2840770"/>
    <lineage>
        <taxon>Bacteria</taxon>
        <taxon>Pseudomonadati</taxon>
        <taxon>Bacteroidota</taxon>
        <taxon>Bacteroidia</taxon>
        <taxon>Bacteroidales</taxon>
        <taxon>Candidatus Cryptobacteroides</taxon>
    </lineage>
</organism>
<feature type="transmembrane region" description="Helical" evidence="1">
    <location>
        <begin position="130"/>
        <end position="153"/>
    </location>
</feature>
<feature type="transmembrane region" description="Helical" evidence="1">
    <location>
        <begin position="91"/>
        <end position="124"/>
    </location>
</feature>
<feature type="domain" description="SH3b" evidence="2">
    <location>
        <begin position="175"/>
        <end position="238"/>
    </location>
</feature>
<evidence type="ECO:0000256" key="1">
    <source>
        <dbReference type="SAM" id="Phobius"/>
    </source>
</evidence>
<evidence type="ECO:0000313" key="4">
    <source>
        <dbReference type="Proteomes" id="UP000810252"/>
    </source>
</evidence>
<evidence type="ECO:0000313" key="3">
    <source>
        <dbReference type="EMBL" id="MBO8449167.1"/>
    </source>
</evidence>
<proteinExistence type="predicted"/>
<dbReference type="InterPro" id="IPR052354">
    <property type="entry name" value="Cell_Wall_Dynamics_Protein"/>
</dbReference>
<keyword evidence="1" id="KW-1133">Transmembrane helix</keyword>
<accession>A0A9D9EL79</accession>
<dbReference type="Pfam" id="PF08239">
    <property type="entry name" value="SH3_3"/>
    <property type="match status" value="1"/>
</dbReference>
<dbReference type="EMBL" id="JADIMQ010000112">
    <property type="protein sequence ID" value="MBO8449167.1"/>
    <property type="molecule type" value="Genomic_DNA"/>
</dbReference>
<dbReference type="Proteomes" id="UP000810252">
    <property type="component" value="Unassembled WGS sequence"/>
</dbReference>
<name>A0A9D9EL79_9BACT</name>
<reference evidence="3" key="2">
    <citation type="journal article" date="2021" name="PeerJ">
        <title>Extensive microbial diversity within the chicken gut microbiome revealed by metagenomics and culture.</title>
        <authorList>
            <person name="Gilroy R."/>
            <person name="Ravi A."/>
            <person name="Getino M."/>
            <person name="Pursley I."/>
            <person name="Horton D.L."/>
            <person name="Alikhan N.F."/>
            <person name="Baker D."/>
            <person name="Gharbi K."/>
            <person name="Hall N."/>
            <person name="Watson M."/>
            <person name="Adriaenssens E.M."/>
            <person name="Foster-Nyarko E."/>
            <person name="Jarju S."/>
            <person name="Secka A."/>
            <person name="Antonio M."/>
            <person name="Oren A."/>
            <person name="Chaudhuri R.R."/>
            <person name="La Ragione R."/>
            <person name="Hildebrand F."/>
            <person name="Pallen M.J."/>
        </authorList>
    </citation>
    <scope>NUCLEOTIDE SEQUENCE</scope>
    <source>
        <strain evidence="3">20514</strain>
    </source>
</reference>